<reference evidence="2 3" key="1">
    <citation type="journal article" date="2011" name="Stand. Genomic Sci.">
        <title>Complete genome sequence of Thermomonospora curvata type strain (B9).</title>
        <authorList>
            <person name="Chertkov O."/>
            <person name="Sikorski J."/>
            <person name="Nolan M."/>
            <person name="Lapidus A."/>
            <person name="Lucas S."/>
            <person name="Del Rio T.G."/>
            <person name="Tice H."/>
            <person name="Cheng J.F."/>
            <person name="Goodwin L."/>
            <person name="Pitluck S."/>
            <person name="Liolios K."/>
            <person name="Ivanova N."/>
            <person name="Mavromatis K."/>
            <person name="Mikhailova N."/>
            <person name="Ovchinnikova G."/>
            <person name="Pati A."/>
            <person name="Chen A."/>
            <person name="Palaniappan K."/>
            <person name="Djao O.D."/>
            <person name="Land M."/>
            <person name="Hauser L."/>
            <person name="Chang Y.J."/>
            <person name="Jeffries C.D."/>
            <person name="Brettin T."/>
            <person name="Han C."/>
            <person name="Detter J.C."/>
            <person name="Rohde M."/>
            <person name="Goker M."/>
            <person name="Woyke T."/>
            <person name="Bristow J."/>
            <person name="Eisen J.A."/>
            <person name="Markowitz V."/>
            <person name="Hugenholtz P."/>
            <person name="Klenk H.P."/>
            <person name="Kyrpides N.C."/>
        </authorList>
    </citation>
    <scope>NUCLEOTIDE SEQUENCE [LARGE SCALE GENOMIC DNA]</scope>
    <source>
        <strain evidence="3">ATCC 19995 / DSM 43183 / JCM 3096 / KCTC 9072 / NBRC 15933 / NCIMB 10081 / Henssen B9</strain>
    </source>
</reference>
<evidence type="ECO:0000313" key="3">
    <source>
        <dbReference type="Proteomes" id="UP000001918"/>
    </source>
</evidence>
<dbReference type="PANTHER" id="PTHR31302">
    <property type="entry name" value="TRANSMEMBRANE PROTEIN WITH METALLOPHOSPHOESTERASE DOMAIN-RELATED"/>
    <property type="match status" value="1"/>
</dbReference>
<dbReference type="HOGENOM" id="CLU_025443_4_0_11"/>
<dbReference type="GO" id="GO:0008758">
    <property type="term" value="F:UDP-2,3-diacylglucosamine hydrolase activity"/>
    <property type="evidence" value="ECO:0007669"/>
    <property type="project" value="TreeGrafter"/>
</dbReference>
<dbReference type="SUPFAM" id="SSF56300">
    <property type="entry name" value="Metallo-dependent phosphatases"/>
    <property type="match status" value="1"/>
</dbReference>
<keyword evidence="3" id="KW-1185">Reference proteome</keyword>
<dbReference type="GO" id="GO:0016020">
    <property type="term" value="C:membrane"/>
    <property type="evidence" value="ECO:0007669"/>
    <property type="project" value="GOC"/>
</dbReference>
<dbReference type="Pfam" id="PF00149">
    <property type="entry name" value="Metallophos"/>
    <property type="match status" value="1"/>
</dbReference>
<dbReference type="InterPro" id="IPR051158">
    <property type="entry name" value="Metallophosphoesterase_sf"/>
</dbReference>
<dbReference type="AlphaFoldDB" id="D1A8C0"/>
<dbReference type="Gene3D" id="3.60.21.10">
    <property type="match status" value="1"/>
</dbReference>
<gene>
    <name evidence="2" type="ordered locus">Tcur_4919</name>
</gene>
<feature type="domain" description="Calcineurin-like phosphoesterase" evidence="1">
    <location>
        <begin position="47"/>
        <end position="235"/>
    </location>
</feature>
<evidence type="ECO:0000259" key="1">
    <source>
        <dbReference type="Pfam" id="PF00149"/>
    </source>
</evidence>
<organism evidence="2 3">
    <name type="scientific">Thermomonospora curvata (strain ATCC 19995 / DSM 43183 / JCM 3096 / KCTC 9072 / NBRC 15933 / NCIMB 10081 / Henssen B9)</name>
    <dbReference type="NCBI Taxonomy" id="471852"/>
    <lineage>
        <taxon>Bacteria</taxon>
        <taxon>Bacillati</taxon>
        <taxon>Actinomycetota</taxon>
        <taxon>Actinomycetes</taxon>
        <taxon>Streptosporangiales</taxon>
        <taxon>Thermomonosporaceae</taxon>
        <taxon>Thermomonospora</taxon>
    </lineage>
</organism>
<dbReference type="EMBL" id="CP001738">
    <property type="protein sequence ID" value="ACZ00435.1"/>
    <property type="molecule type" value="Genomic_DNA"/>
</dbReference>
<protein>
    <submittedName>
        <fullName evidence="2">Metallophosphoesterase</fullName>
    </submittedName>
</protein>
<dbReference type="Proteomes" id="UP000001918">
    <property type="component" value="Chromosome"/>
</dbReference>
<dbReference type="GO" id="GO:0009245">
    <property type="term" value="P:lipid A biosynthetic process"/>
    <property type="evidence" value="ECO:0007669"/>
    <property type="project" value="TreeGrafter"/>
</dbReference>
<dbReference type="PANTHER" id="PTHR31302:SF20">
    <property type="entry name" value="CONSERVED PROTEIN"/>
    <property type="match status" value="1"/>
</dbReference>
<name>D1A8C0_THECD</name>
<proteinExistence type="predicted"/>
<dbReference type="InterPro" id="IPR004843">
    <property type="entry name" value="Calcineurin-like_PHP"/>
</dbReference>
<sequence length="300" mass="33090">MRKLHAIPLGMVAAGAATFGYASLIERNWFHLRRLEVPVLPPGRPSIKVLHLSDVHLTPGRKRLARWIRTLDELEPDLVVNTGDNISHREVIGPLLDALGPLLDRPGVFVYGSNDLYSPVLKNPLRYLWRTSQADYRRRQRLPDLPYRELGAALTAAGWLDLNNRIGRLKAGGLDVEFGGIDDSHVNRDRYDRIAGPVDPQADLHVGVMHSPEPRNLDRFAADGYDLLLAGHTHGGQVCAPFYGALATNCGIDRSRAKGLHRHNGAWLHVSAGLGTSPTAPFRFCCPPEASLLTLVPRTS</sequence>
<evidence type="ECO:0000313" key="2">
    <source>
        <dbReference type="EMBL" id="ACZ00435.1"/>
    </source>
</evidence>
<accession>D1A8C0</accession>
<dbReference type="eggNOG" id="COG1408">
    <property type="taxonomic scope" value="Bacteria"/>
</dbReference>
<dbReference type="KEGG" id="tcu:Tcur_4919"/>
<dbReference type="InterPro" id="IPR029052">
    <property type="entry name" value="Metallo-depent_PP-like"/>
</dbReference>
<dbReference type="STRING" id="471852.Tcur_4919"/>